<evidence type="ECO:0000313" key="2">
    <source>
        <dbReference type="Proteomes" id="UP001301442"/>
    </source>
</evidence>
<dbReference type="RefSeq" id="WP_348396535.1">
    <property type="nucleotide sequence ID" value="NZ_CP136600.1"/>
</dbReference>
<dbReference type="InterPro" id="IPR036188">
    <property type="entry name" value="FAD/NAD-bd_sf"/>
</dbReference>
<proteinExistence type="predicted"/>
<dbReference type="InterPro" id="IPR006905">
    <property type="entry name" value="Flavin_halogenase"/>
</dbReference>
<dbReference type="InterPro" id="IPR033856">
    <property type="entry name" value="Trp_halogen"/>
</dbReference>
<dbReference type="Pfam" id="PF04820">
    <property type="entry name" value="Trp_halogenase"/>
    <property type="match status" value="1"/>
</dbReference>
<sequence>MSDQIINHVVIVGGGTAGWLTAANLAKQFNSKLPNSIQVTLVESPDIPTIGVGEGTWPTMRKTLAKIGISETTFMRKCNASLKQATKFVNWKETPKNDVNNHYYHLFTSIFDPSEFNLAPYWNLNNSSEKLSYADSVSVQGQVCELGLAPKTMLNKEFEGVQNYAYHLDAGLFTDLLREHATENLGVNLISANVTDVDLDADGYIDTISTDTAGVVQGGFYVDCTGFKSLLLGEALKVPFKSIKDTLLTDHAITIQVPYEDENSPVSSCTISTAQEAGWTWDIALANRRGTGYVYSSEHTTHERAEQVLRDYIGPQAANLDAKLIKMNVGYREKFWHKNCLAIGLSAAFVEPLEASAIFLIEAASNMLSELLPQNRKSMHIVEKKFNSSFTYRWQKTIDFIKMHYFLSNRNEQFWLDNKNLATVPDSLLESLERWRYQPLTNYDFDNVYEPFPLESYQYVLYGMGFEQDLSFNHNAYANNDTAIMHFNKVQEIAKHLKAQLPLNRELLKKIQQYGFQTI</sequence>
<dbReference type="PANTHER" id="PTHR43747">
    <property type="entry name" value="FAD-BINDING PROTEIN"/>
    <property type="match status" value="1"/>
</dbReference>
<dbReference type="PIRSF" id="PIRSF011396">
    <property type="entry name" value="Trp_halogenase"/>
    <property type="match status" value="1"/>
</dbReference>
<protein>
    <submittedName>
        <fullName evidence="1">Tryptophan halogenase family protein</fullName>
    </submittedName>
</protein>
<accession>A0ABZ0GPA2</accession>
<evidence type="ECO:0000313" key="1">
    <source>
        <dbReference type="EMBL" id="WOH37757.1"/>
    </source>
</evidence>
<dbReference type="EMBL" id="CP136600">
    <property type="protein sequence ID" value="WOH37757.1"/>
    <property type="molecule type" value="Genomic_DNA"/>
</dbReference>
<reference evidence="1 2" key="1">
    <citation type="submission" date="2023-09" db="EMBL/GenBank/DDBJ databases">
        <authorList>
            <person name="Qi X."/>
        </authorList>
    </citation>
    <scope>NUCLEOTIDE SEQUENCE [LARGE SCALE GENOMIC DNA]</scope>
    <source>
        <strain evidence="1 2">S1-1</strain>
    </source>
</reference>
<organism evidence="1 2">
    <name type="scientific">Thalassotalea fonticola</name>
    <dbReference type="NCBI Taxonomy" id="3065649"/>
    <lineage>
        <taxon>Bacteria</taxon>
        <taxon>Pseudomonadati</taxon>
        <taxon>Pseudomonadota</taxon>
        <taxon>Gammaproteobacteria</taxon>
        <taxon>Alteromonadales</taxon>
        <taxon>Colwelliaceae</taxon>
        <taxon>Thalassotalea</taxon>
    </lineage>
</organism>
<dbReference type="PANTHER" id="PTHR43747:SF4">
    <property type="entry name" value="FLAVIN-DEPENDENT TRYPTOPHAN HALOGENASE"/>
    <property type="match status" value="1"/>
</dbReference>
<gene>
    <name evidence="1" type="ORF">RI844_00535</name>
</gene>
<dbReference type="InterPro" id="IPR050816">
    <property type="entry name" value="Flavin-dep_Halogenase_NPB"/>
</dbReference>
<dbReference type="SUPFAM" id="SSF51905">
    <property type="entry name" value="FAD/NAD(P)-binding domain"/>
    <property type="match status" value="1"/>
</dbReference>
<dbReference type="Proteomes" id="UP001301442">
    <property type="component" value="Chromosome"/>
</dbReference>
<dbReference type="Gene3D" id="3.50.50.60">
    <property type="entry name" value="FAD/NAD(P)-binding domain"/>
    <property type="match status" value="1"/>
</dbReference>
<name>A0ABZ0GPA2_9GAMM</name>
<keyword evidence="2" id="KW-1185">Reference proteome</keyword>